<evidence type="ECO:0000313" key="8">
    <source>
        <dbReference type="Proteomes" id="UP000257039"/>
    </source>
</evidence>
<accession>A0A4P9VTC9</accession>
<dbReference type="InterPro" id="IPR000524">
    <property type="entry name" value="Tscrpt_reg_HTH_GntR"/>
</dbReference>
<evidence type="ECO:0000256" key="3">
    <source>
        <dbReference type="ARBA" id="ARBA00023015"/>
    </source>
</evidence>
<dbReference type="SUPFAM" id="SSF46785">
    <property type="entry name" value="Winged helix' DNA-binding domain"/>
    <property type="match status" value="1"/>
</dbReference>
<evidence type="ECO:0000256" key="4">
    <source>
        <dbReference type="ARBA" id="ARBA00023125"/>
    </source>
</evidence>
<dbReference type="InterPro" id="IPR051446">
    <property type="entry name" value="HTH_trans_reg/aminotransferase"/>
</dbReference>
<evidence type="ECO:0000256" key="1">
    <source>
        <dbReference type="ARBA" id="ARBA00005384"/>
    </source>
</evidence>
<organism evidence="7 8">
    <name type="scientific">Zooshikella ganghwensis</name>
    <dbReference type="NCBI Taxonomy" id="202772"/>
    <lineage>
        <taxon>Bacteria</taxon>
        <taxon>Pseudomonadati</taxon>
        <taxon>Pseudomonadota</taxon>
        <taxon>Gammaproteobacteria</taxon>
        <taxon>Oceanospirillales</taxon>
        <taxon>Zooshikellaceae</taxon>
        <taxon>Zooshikella</taxon>
    </lineage>
</organism>
<keyword evidence="5" id="KW-0804">Transcription</keyword>
<dbReference type="InterPro" id="IPR015421">
    <property type="entry name" value="PyrdxlP-dep_Trfase_major"/>
</dbReference>
<dbReference type="InterPro" id="IPR015424">
    <property type="entry name" value="PyrdxlP-dep_Trfase"/>
</dbReference>
<evidence type="ECO:0000259" key="6">
    <source>
        <dbReference type="PROSITE" id="PS50949"/>
    </source>
</evidence>
<dbReference type="InterPro" id="IPR036388">
    <property type="entry name" value="WH-like_DNA-bd_sf"/>
</dbReference>
<dbReference type="RefSeq" id="WP_094788805.1">
    <property type="nucleotide sequence ID" value="NZ_NDXW01000001.1"/>
</dbReference>
<sequence>MRQLLYLSLAQQLCKQIHSGVFVAGQRLPSVRVLARQMNVSIATVLRAYQLVEDKGLIEAHHKSGYYVCHDLDALQAQQDEQKQISPEWVTGSALIVDLIANATKESFHQFSTAQPAIDVTANKIVKQNMLRLLRDNHLILSTNSELIGALKLRQQLAHRLTKVGILASVENILITTGCQSAMMLCLKAFTQPGDVVAIATPAYYRILQLMEVLQLKVIEIPTHKMSGIDIDLLQKAVDEWEIKAVIISPTVGNPLGESMPVENKQQLLALIEKKNIPLIEDDAFADLSFESTRPEPIKAQDKKGMVWYCGTVSKTINPQLKVGWLVMGNNANSVIYQHTLMGITPSQLNQLAIAEYFAQEKHQKCLQNTILTYQQRYHQLLSLIKKYFPKNINISSPTGGFVLWVELLDSTNTTELYFKAKQQGILITPGELFSVQPRYKNCFRINFAQPWTEERIAAIKKLGQLLYSL</sequence>
<evidence type="ECO:0000256" key="2">
    <source>
        <dbReference type="ARBA" id="ARBA00022898"/>
    </source>
</evidence>
<dbReference type="CDD" id="cd00609">
    <property type="entry name" value="AAT_like"/>
    <property type="match status" value="1"/>
</dbReference>
<dbReference type="GO" id="GO:0008483">
    <property type="term" value="F:transaminase activity"/>
    <property type="evidence" value="ECO:0007669"/>
    <property type="project" value="UniProtKB-KW"/>
</dbReference>
<dbReference type="Proteomes" id="UP000257039">
    <property type="component" value="Unassembled WGS sequence"/>
</dbReference>
<dbReference type="InterPro" id="IPR015422">
    <property type="entry name" value="PyrdxlP-dep_Trfase_small"/>
</dbReference>
<dbReference type="GO" id="GO:0030170">
    <property type="term" value="F:pyridoxal phosphate binding"/>
    <property type="evidence" value="ECO:0007669"/>
    <property type="project" value="InterPro"/>
</dbReference>
<name>A0A4P9VTC9_9GAMM</name>
<dbReference type="EMBL" id="NDXW01000001">
    <property type="protein sequence ID" value="RDH45927.1"/>
    <property type="molecule type" value="Genomic_DNA"/>
</dbReference>
<dbReference type="SMART" id="SM00345">
    <property type="entry name" value="HTH_GNTR"/>
    <property type="match status" value="1"/>
</dbReference>
<reference evidence="7 8" key="1">
    <citation type="submission" date="2017-04" db="EMBL/GenBank/DDBJ databases">
        <title>Draft genome sequence of Zooshikella ganghwensis VG4 isolated from Red Sea sediments.</title>
        <authorList>
            <person name="Rehman Z."/>
            <person name="Alam I."/>
            <person name="Kamau A."/>
            <person name="Bajic V."/>
            <person name="Leiknes T."/>
        </authorList>
    </citation>
    <scope>NUCLEOTIDE SEQUENCE [LARGE SCALE GENOMIC DNA]</scope>
    <source>
        <strain evidence="7 8">VG4</strain>
    </source>
</reference>
<dbReference type="GO" id="GO:0003677">
    <property type="term" value="F:DNA binding"/>
    <property type="evidence" value="ECO:0007669"/>
    <property type="project" value="UniProtKB-KW"/>
</dbReference>
<dbReference type="Pfam" id="PF00155">
    <property type="entry name" value="Aminotran_1_2"/>
    <property type="match status" value="1"/>
</dbReference>
<dbReference type="CDD" id="cd07377">
    <property type="entry name" value="WHTH_GntR"/>
    <property type="match status" value="1"/>
</dbReference>
<dbReference type="Gene3D" id="3.90.1150.10">
    <property type="entry name" value="Aspartate Aminotransferase, domain 1"/>
    <property type="match status" value="1"/>
</dbReference>
<dbReference type="PANTHER" id="PTHR46577">
    <property type="entry name" value="HTH-TYPE TRANSCRIPTIONAL REGULATORY PROTEIN GABR"/>
    <property type="match status" value="1"/>
</dbReference>
<evidence type="ECO:0000313" key="7">
    <source>
        <dbReference type="EMBL" id="RDH45927.1"/>
    </source>
</evidence>
<dbReference type="InterPro" id="IPR004839">
    <property type="entry name" value="Aminotransferase_I/II_large"/>
</dbReference>
<keyword evidence="8" id="KW-1185">Reference proteome</keyword>
<gene>
    <name evidence="7" type="ORF">B9G39_22090</name>
</gene>
<keyword evidence="4" id="KW-0238">DNA-binding</keyword>
<dbReference type="GO" id="GO:0003700">
    <property type="term" value="F:DNA-binding transcription factor activity"/>
    <property type="evidence" value="ECO:0007669"/>
    <property type="project" value="InterPro"/>
</dbReference>
<dbReference type="Gene3D" id="3.40.640.10">
    <property type="entry name" value="Type I PLP-dependent aspartate aminotransferase-like (Major domain)"/>
    <property type="match status" value="1"/>
</dbReference>
<keyword evidence="3" id="KW-0805">Transcription regulation</keyword>
<comment type="caution">
    <text evidence="7">The sequence shown here is derived from an EMBL/GenBank/DDBJ whole genome shotgun (WGS) entry which is preliminary data.</text>
</comment>
<proteinExistence type="inferred from homology"/>
<feature type="domain" description="HTH gntR-type" evidence="6">
    <location>
        <begin position="3"/>
        <end position="71"/>
    </location>
</feature>
<dbReference type="Pfam" id="PF00392">
    <property type="entry name" value="GntR"/>
    <property type="match status" value="1"/>
</dbReference>
<dbReference type="InterPro" id="IPR036390">
    <property type="entry name" value="WH_DNA-bd_sf"/>
</dbReference>
<comment type="similarity">
    <text evidence="1">In the C-terminal section; belongs to the class-I pyridoxal-phosphate-dependent aminotransferase family.</text>
</comment>
<dbReference type="SUPFAM" id="SSF53383">
    <property type="entry name" value="PLP-dependent transferases"/>
    <property type="match status" value="1"/>
</dbReference>
<keyword evidence="2" id="KW-0663">Pyridoxal phosphate</keyword>
<keyword evidence="7" id="KW-0808">Transferase</keyword>
<dbReference type="PANTHER" id="PTHR46577:SF2">
    <property type="entry name" value="TRANSCRIPTIONAL REGULATORY PROTEIN"/>
    <property type="match status" value="1"/>
</dbReference>
<dbReference type="PROSITE" id="PS50949">
    <property type="entry name" value="HTH_GNTR"/>
    <property type="match status" value="1"/>
</dbReference>
<keyword evidence="7" id="KW-0032">Aminotransferase</keyword>
<protein>
    <submittedName>
        <fullName evidence="7">PLP-dependent aminotransferase family protein</fullName>
    </submittedName>
</protein>
<evidence type="ECO:0000256" key="5">
    <source>
        <dbReference type="ARBA" id="ARBA00023163"/>
    </source>
</evidence>
<dbReference type="AlphaFoldDB" id="A0A4P9VTC9"/>
<dbReference type="Gene3D" id="1.10.10.10">
    <property type="entry name" value="Winged helix-like DNA-binding domain superfamily/Winged helix DNA-binding domain"/>
    <property type="match status" value="1"/>
</dbReference>